<dbReference type="eggNOG" id="arCOG03366">
    <property type="taxonomic scope" value="Archaea"/>
</dbReference>
<reference evidence="3 4" key="1">
    <citation type="journal article" date="2014" name="PLoS Genet.">
        <title>Phylogenetically driven sequencing of extremely halophilic archaea reveals strategies for static and dynamic osmo-response.</title>
        <authorList>
            <person name="Becker E.A."/>
            <person name="Seitzer P.M."/>
            <person name="Tritt A."/>
            <person name="Larsen D."/>
            <person name="Krusor M."/>
            <person name="Yao A.I."/>
            <person name="Wu D."/>
            <person name="Madern D."/>
            <person name="Eisen J.A."/>
            <person name="Darling A.E."/>
            <person name="Facciotti M.T."/>
        </authorList>
    </citation>
    <scope>NUCLEOTIDE SEQUENCE [LARGE SCALE GENOMIC DNA]</scope>
    <source>
        <strain evidence="3 4">100A6</strain>
    </source>
</reference>
<dbReference type="OrthoDB" id="282430at2157"/>
<feature type="region of interest" description="Disordered" evidence="1">
    <location>
        <begin position="126"/>
        <end position="164"/>
    </location>
</feature>
<name>M0LTK1_9EURY</name>
<evidence type="ECO:0000256" key="2">
    <source>
        <dbReference type="SAM" id="Phobius"/>
    </source>
</evidence>
<dbReference type="AlphaFoldDB" id="M0LTK1"/>
<dbReference type="PATRIC" id="fig|1132509.6.peg.3377"/>
<comment type="caution">
    <text evidence="3">The sequence shown here is derived from an EMBL/GenBank/DDBJ whole genome shotgun (WGS) entry which is preliminary data.</text>
</comment>
<protein>
    <submittedName>
        <fullName evidence="3">Uncharacterized protein</fullName>
    </submittedName>
</protein>
<organism evidence="3 4">
    <name type="scientific">Halococcus hamelinensis 100A6</name>
    <dbReference type="NCBI Taxonomy" id="1132509"/>
    <lineage>
        <taxon>Archaea</taxon>
        <taxon>Methanobacteriati</taxon>
        <taxon>Methanobacteriota</taxon>
        <taxon>Stenosarchaea group</taxon>
        <taxon>Halobacteria</taxon>
        <taxon>Halobacteriales</taxon>
        <taxon>Halococcaceae</taxon>
        <taxon>Halococcus</taxon>
    </lineage>
</organism>
<proteinExistence type="predicted"/>
<dbReference type="InterPro" id="IPR055946">
    <property type="entry name" value="DUF7524"/>
</dbReference>
<dbReference type="RefSeq" id="WP_007695135.1">
    <property type="nucleotide sequence ID" value="NZ_AJRK01000001.1"/>
</dbReference>
<accession>M0LTK1</accession>
<keyword evidence="2" id="KW-0812">Transmembrane</keyword>
<sequence>MAGESSDSTTLTVYLNRTGLHSIDVPESFASADSFVIELENHGEGTHVHLRLDEALSGVASVPSSNHYVRPGATTRIPVSVTDPGPAGGTLTIATAYGSQTETVPLTIEPNAGKRRVKIDESLIERSGGGSLTGSGSVEPTRSTSSSAPRRTGSTGSSASAGSTGGFSTPALLGAAAVVVIVGIVLLFLSDVVAVYIGALAVLVGVIAAAYLVLY</sequence>
<feature type="transmembrane region" description="Helical" evidence="2">
    <location>
        <begin position="195"/>
        <end position="214"/>
    </location>
</feature>
<feature type="transmembrane region" description="Helical" evidence="2">
    <location>
        <begin position="171"/>
        <end position="189"/>
    </location>
</feature>
<keyword evidence="2" id="KW-1133">Transmembrane helix</keyword>
<evidence type="ECO:0000313" key="3">
    <source>
        <dbReference type="EMBL" id="EMA36473.1"/>
    </source>
</evidence>
<gene>
    <name evidence="3" type="ORF">C447_14486</name>
</gene>
<dbReference type="Proteomes" id="UP000011566">
    <property type="component" value="Unassembled WGS sequence"/>
</dbReference>
<feature type="compositionally biased region" description="Low complexity" evidence="1">
    <location>
        <begin position="134"/>
        <end position="164"/>
    </location>
</feature>
<keyword evidence="2" id="KW-0472">Membrane</keyword>
<dbReference type="Pfam" id="PF24368">
    <property type="entry name" value="DUF7524"/>
    <property type="match status" value="1"/>
</dbReference>
<evidence type="ECO:0000313" key="4">
    <source>
        <dbReference type="Proteomes" id="UP000011566"/>
    </source>
</evidence>
<keyword evidence="4" id="KW-1185">Reference proteome</keyword>
<dbReference type="EMBL" id="AOMB01000041">
    <property type="protein sequence ID" value="EMA36473.1"/>
    <property type="molecule type" value="Genomic_DNA"/>
</dbReference>
<evidence type="ECO:0000256" key="1">
    <source>
        <dbReference type="SAM" id="MobiDB-lite"/>
    </source>
</evidence>